<proteinExistence type="predicted"/>
<evidence type="ECO:0000256" key="1">
    <source>
        <dbReference type="SAM" id="MobiDB-lite"/>
    </source>
</evidence>
<dbReference type="InterPro" id="IPR008965">
    <property type="entry name" value="CBM2/CBM3_carb-bd_dom_sf"/>
</dbReference>
<keyword evidence="4" id="KW-1185">Reference proteome</keyword>
<evidence type="ECO:0000259" key="2">
    <source>
        <dbReference type="PROSITE" id="PS51173"/>
    </source>
</evidence>
<feature type="compositionally biased region" description="Low complexity" evidence="1">
    <location>
        <begin position="62"/>
        <end position="98"/>
    </location>
</feature>
<organism evidence="3 4">
    <name type="scientific">Paractinoplanes globisporus</name>
    <dbReference type="NCBI Taxonomy" id="113565"/>
    <lineage>
        <taxon>Bacteria</taxon>
        <taxon>Bacillati</taxon>
        <taxon>Actinomycetota</taxon>
        <taxon>Actinomycetes</taxon>
        <taxon>Micromonosporales</taxon>
        <taxon>Micromonosporaceae</taxon>
        <taxon>Paractinoplanes</taxon>
    </lineage>
</organism>
<accession>A0ABW6WDH6</accession>
<reference evidence="3 4" key="1">
    <citation type="submission" date="2024-10" db="EMBL/GenBank/DDBJ databases">
        <title>The Natural Products Discovery Center: Release of the First 8490 Sequenced Strains for Exploring Actinobacteria Biosynthetic Diversity.</title>
        <authorList>
            <person name="Kalkreuter E."/>
            <person name="Kautsar S.A."/>
            <person name="Yang D."/>
            <person name="Bader C.D."/>
            <person name="Teijaro C.N."/>
            <person name="Fluegel L."/>
            <person name="Davis C.M."/>
            <person name="Simpson J.R."/>
            <person name="Lauterbach L."/>
            <person name="Steele A.D."/>
            <person name="Gui C."/>
            <person name="Meng S."/>
            <person name="Li G."/>
            <person name="Viehrig K."/>
            <person name="Ye F."/>
            <person name="Su P."/>
            <person name="Kiefer A.F."/>
            <person name="Nichols A."/>
            <person name="Cepeda A.J."/>
            <person name="Yan W."/>
            <person name="Fan B."/>
            <person name="Jiang Y."/>
            <person name="Adhikari A."/>
            <person name="Zheng C.-J."/>
            <person name="Schuster L."/>
            <person name="Cowan T.M."/>
            <person name="Smanski M.J."/>
            <person name="Chevrette M.G."/>
            <person name="De Carvalho L.P.S."/>
            <person name="Shen B."/>
        </authorList>
    </citation>
    <scope>NUCLEOTIDE SEQUENCE [LARGE SCALE GENOMIC DNA]</scope>
    <source>
        <strain evidence="3 4">NPDC000087</strain>
    </source>
</reference>
<feature type="domain" description="CBM2" evidence="2">
    <location>
        <begin position="119"/>
        <end position="227"/>
    </location>
</feature>
<dbReference type="SMART" id="SM00637">
    <property type="entry name" value="CBD_II"/>
    <property type="match status" value="1"/>
</dbReference>
<dbReference type="Gene3D" id="2.60.40.290">
    <property type="match status" value="1"/>
</dbReference>
<feature type="region of interest" description="Disordered" evidence="1">
    <location>
        <begin position="62"/>
        <end position="124"/>
    </location>
</feature>
<sequence>MARLPAKHSARPLGPARVFLSAAAAVLVLLVVWVAVRAVGPAEAARQPRVALPSMPQVPISPSASASSSAFSPSPSPSVASSSSASPSATPSRTSARPTVASHSPVPEKTTTKPKPTTPAPPADVFSATVSVGASWDQGYVASVRVQNTGSGAASWKVTVGHSDLNNLRLLGTWGAHGSQSGDNVVFTGGPLAAGASVNFGYQVSKSGRGGARPSGCTVVGGRCGVS</sequence>
<evidence type="ECO:0000313" key="4">
    <source>
        <dbReference type="Proteomes" id="UP001602245"/>
    </source>
</evidence>
<dbReference type="Pfam" id="PF00553">
    <property type="entry name" value="CBM_2"/>
    <property type="match status" value="1"/>
</dbReference>
<dbReference type="InterPro" id="IPR001919">
    <property type="entry name" value="CBD2"/>
</dbReference>
<dbReference type="SUPFAM" id="SSF49384">
    <property type="entry name" value="Carbohydrate-binding domain"/>
    <property type="match status" value="1"/>
</dbReference>
<dbReference type="InterPro" id="IPR012291">
    <property type="entry name" value="CBM2_carb-bd_dom_sf"/>
</dbReference>
<dbReference type="EMBL" id="JBIAZU010000003">
    <property type="protein sequence ID" value="MFF5291352.1"/>
    <property type="molecule type" value="Genomic_DNA"/>
</dbReference>
<dbReference type="PROSITE" id="PS51173">
    <property type="entry name" value="CBM2"/>
    <property type="match status" value="1"/>
</dbReference>
<dbReference type="RefSeq" id="WP_084699368.1">
    <property type="nucleotide sequence ID" value="NZ_JBIAZU010000003.1"/>
</dbReference>
<evidence type="ECO:0000313" key="3">
    <source>
        <dbReference type="EMBL" id="MFF5291352.1"/>
    </source>
</evidence>
<dbReference type="Proteomes" id="UP001602245">
    <property type="component" value="Unassembled WGS sequence"/>
</dbReference>
<gene>
    <name evidence="3" type="ORF">ACFY35_18075</name>
</gene>
<protein>
    <submittedName>
        <fullName evidence="3">Cellulose binding domain-containing protein</fullName>
    </submittedName>
</protein>
<comment type="caution">
    <text evidence="3">The sequence shown here is derived from an EMBL/GenBank/DDBJ whole genome shotgun (WGS) entry which is preliminary data.</text>
</comment>
<name>A0ABW6WDH6_9ACTN</name>